<dbReference type="InterPro" id="IPR000073">
    <property type="entry name" value="AB_hydrolase_1"/>
</dbReference>
<dbReference type="InterPro" id="IPR029058">
    <property type="entry name" value="AB_hydrolase_fold"/>
</dbReference>
<dbReference type="InterPro" id="IPR000639">
    <property type="entry name" value="Epox_hydrolase-like"/>
</dbReference>
<dbReference type="GO" id="GO:0016787">
    <property type="term" value="F:hydrolase activity"/>
    <property type="evidence" value="ECO:0007669"/>
    <property type="project" value="UniProtKB-KW"/>
</dbReference>
<sequence length="289" mass="31593">MNTSSIDLGDVTISYTSAGEPTGPLAVLLHGFPDTNYTFRYLMPYLAGLGYHVVAPAMRGYAPSSISASGDYHTTAVAHDVNQLHEALGGGSDAVLIGHDWGAVAAYAALASAPQRWRKGVTMSVPPTPLMAQAFMTYDQLRLSWYMFFFQSPLADIVVSLNELSFIDQLWNDWSPGYAHEDDFASVRTALGTPENLGAALGYYRAMFTPPQPKEELQYMRDSFNRVPDMPVLYLHGENDGCIAPSVTDGTLQFLATGSEMEILPGLGHFLHLEDPDTVHHLIGEFLGR</sequence>
<dbReference type="AlphaFoldDB" id="A0A6J6WKQ8"/>
<dbReference type="Gene3D" id="3.40.50.1820">
    <property type="entry name" value="alpha/beta hydrolase"/>
    <property type="match status" value="1"/>
</dbReference>
<feature type="domain" description="AB hydrolase-1" evidence="2">
    <location>
        <begin position="27"/>
        <end position="276"/>
    </location>
</feature>
<evidence type="ECO:0000256" key="1">
    <source>
        <dbReference type="ARBA" id="ARBA00022801"/>
    </source>
</evidence>
<name>A0A6J6WKQ8_9ZZZZ</name>
<protein>
    <submittedName>
        <fullName evidence="3">Unannotated protein</fullName>
    </submittedName>
</protein>
<gene>
    <name evidence="3" type="ORF">UFOPK2958_00652</name>
</gene>
<organism evidence="3">
    <name type="scientific">freshwater metagenome</name>
    <dbReference type="NCBI Taxonomy" id="449393"/>
    <lineage>
        <taxon>unclassified sequences</taxon>
        <taxon>metagenomes</taxon>
        <taxon>ecological metagenomes</taxon>
    </lineage>
</organism>
<dbReference type="EMBL" id="CAFAAB010000060">
    <property type="protein sequence ID" value="CAB4782827.1"/>
    <property type="molecule type" value="Genomic_DNA"/>
</dbReference>
<dbReference type="PANTHER" id="PTHR43329">
    <property type="entry name" value="EPOXIDE HYDROLASE"/>
    <property type="match status" value="1"/>
</dbReference>
<dbReference type="SUPFAM" id="SSF53474">
    <property type="entry name" value="alpha/beta-Hydrolases"/>
    <property type="match status" value="1"/>
</dbReference>
<evidence type="ECO:0000313" key="3">
    <source>
        <dbReference type="EMBL" id="CAB4782827.1"/>
    </source>
</evidence>
<accession>A0A6J6WKQ8</accession>
<proteinExistence type="predicted"/>
<dbReference type="Pfam" id="PF00561">
    <property type="entry name" value="Abhydrolase_1"/>
    <property type="match status" value="1"/>
</dbReference>
<evidence type="ECO:0000259" key="2">
    <source>
        <dbReference type="Pfam" id="PF00561"/>
    </source>
</evidence>
<reference evidence="3" key="1">
    <citation type="submission" date="2020-05" db="EMBL/GenBank/DDBJ databases">
        <authorList>
            <person name="Chiriac C."/>
            <person name="Salcher M."/>
            <person name="Ghai R."/>
            <person name="Kavagutti S V."/>
        </authorList>
    </citation>
    <scope>NUCLEOTIDE SEQUENCE</scope>
</reference>
<keyword evidence="1" id="KW-0378">Hydrolase</keyword>
<dbReference type="PRINTS" id="PR00412">
    <property type="entry name" value="EPOXHYDRLASE"/>
</dbReference>